<dbReference type="AlphaFoldDB" id="F0F3U3"/>
<accession>F0F3U3</accession>
<dbReference type="HOGENOM" id="CLU_3220184_0_0_10"/>
<protein>
    <submittedName>
        <fullName evidence="1">Uncharacterized protein</fullName>
    </submittedName>
</protein>
<dbReference type="EMBL" id="AEWX01000002">
    <property type="protein sequence ID" value="EGC21223.1"/>
    <property type="molecule type" value="Genomic_DNA"/>
</dbReference>
<organism evidence="1 2">
    <name type="scientific">Prevotella multiformis DSM 16608</name>
    <dbReference type="NCBI Taxonomy" id="888743"/>
    <lineage>
        <taxon>Bacteria</taxon>
        <taxon>Pseudomonadati</taxon>
        <taxon>Bacteroidota</taxon>
        <taxon>Bacteroidia</taxon>
        <taxon>Bacteroidales</taxon>
        <taxon>Prevotellaceae</taxon>
        <taxon>Prevotella</taxon>
    </lineage>
</organism>
<gene>
    <name evidence="1" type="ORF">HMPREF9141_0259</name>
</gene>
<reference evidence="1 2" key="1">
    <citation type="submission" date="2011-01" db="EMBL/GenBank/DDBJ databases">
        <authorList>
            <person name="Muzny D."/>
            <person name="Qin X."/>
            <person name="Deng J."/>
            <person name="Jiang H."/>
            <person name="Liu Y."/>
            <person name="Qu J."/>
            <person name="Song X.-Z."/>
            <person name="Zhang L."/>
            <person name="Thornton R."/>
            <person name="Coyle M."/>
            <person name="Francisco L."/>
            <person name="Jackson L."/>
            <person name="Javaid M."/>
            <person name="Korchina V."/>
            <person name="Kovar C."/>
            <person name="Mata R."/>
            <person name="Mathew T."/>
            <person name="Ngo R."/>
            <person name="Nguyen L."/>
            <person name="Nguyen N."/>
            <person name="Okwuonu G."/>
            <person name="Ongeri F."/>
            <person name="Pham C."/>
            <person name="Simmons D."/>
            <person name="Wilczek-Boney K."/>
            <person name="Hale W."/>
            <person name="Jakkamsetti A."/>
            <person name="Pham P."/>
            <person name="Ruth R."/>
            <person name="San Lucas F."/>
            <person name="Warren J."/>
            <person name="Zhang J."/>
            <person name="Zhao Z."/>
            <person name="Zhou C."/>
            <person name="Zhu D."/>
            <person name="Lee S."/>
            <person name="Bess C."/>
            <person name="Blankenburg K."/>
            <person name="Forbes L."/>
            <person name="Fu Q."/>
            <person name="Gubbala S."/>
            <person name="Hirani K."/>
            <person name="Jayaseelan J.C."/>
            <person name="Lara F."/>
            <person name="Munidasa M."/>
            <person name="Palculict T."/>
            <person name="Patil S."/>
            <person name="Pu L.-L."/>
            <person name="Saada N."/>
            <person name="Tang L."/>
            <person name="Weissenberger G."/>
            <person name="Zhu Y."/>
            <person name="Hemphill L."/>
            <person name="Shang Y."/>
            <person name="Youmans B."/>
            <person name="Ayvaz T."/>
            <person name="Ross M."/>
            <person name="Santibanez J."/>
            <person name="Aqrawi P."/>
            <person name="Gross S."/>
            <person name="Joshi V."/>
            <person name="Fowler G."/>
            <person name="Nazareth L."/>
            <person name="Reid J."/>
            <person name="Worley K."/>
            <person name="Petrosino J."/>
            <person name="Highlander S."/>
            <person name="Gibbs R."/>
        </authorList>
    </citation>
    <scope>NUCLEOTIDE SEQUENCE [LARGE SCALE GENOMIC DNA]</scope>
    <source>
        <strain evidence="1 2">DSM 16608</strain>
    </source>
</reference>
<proteinExistence type="predicted"/>
<sequence length="44" mass="5098">MVKKCKHCLYIRIKARNYFAVLLLITTFAQANSSTYEGIFTRIA</sequence>
<comment type="caution">
    <text evidence="1">The sequence shown here is derived from an EMBL/GenBank/DDBJ whole genome shotgun (WGS) entry which is preliminary data.</text>
</comment>
<evidence type="ECO:0000313" key="2">
    <source>
        <dbReference type="Proteomes" id="UP000005697"/>
    </source>
</evidence>
<keyword evidence="2" id="KW-1185">Reference proteome</keyword>
<evidence type="ECO:0000313" key="1">
    <source>
        <dbReference type="EMBL" id="EGC21223.1"/>
    </source>
</evidence>
<name>F0F3U3_9BACT</name>
<dbReference type="Proteomes" id="UP000005697">
    <property type="component" value="Unassembled WGS sequence"/>
</dbReference>